<keyword evidence="10" id="KW-1185">Reference proteome</keyword>
<feature type="transmembrane region" description="Helical" evidence="7">
    <location>
        <begin position="267"/>
        <end position="291"/>
    </location>
</feature>
<keyword evidence="4 7" id="KW-0812">Transmembrane</keyword>
<feature type="transmembrane region" description="Helical" evidence="7">
    <location>
        <begin position="113"/>
        <end position="137"/>
    </location>
</feature>
<feature type="domain" description="Major facilitator superfamily (MFS) profile" evidence="8">
    <location>
        <begin position="20"/>
        <end position="410"/>
    </location>
</feature>
<dbReference type="PROSITE" id="PS50850">
    <property type="entry name" value="MFS"/>
    <property type="match status" value="1"/>
</dbReference>
<feature type="transmembrane region" description="Helical" evidence="7">
    <location>
        <begin position="358"/>
        <end position="377"/>
    </location>
</feature>
<dbReference type="OrthoDB" id="7283966at2"/>
<sequence>MNDDFVTTEFKRVSNTWKKTALLFLSSQTLSLFGTMLVQYAILWYITLEAKSGVMLSLLIVIGVLPMLFLSPFAGVWADRYDRKKLIILSDSLVALTTLGLAIAFALGYEAYWLFFLASFLRAIGQGIQMPAVAAFVPQFVPKEHLMRVNGLLGSIQAATMLVAPMAAGALMSIAPLQTIFYIDVVTAALAVLVMTVFVRVPPHARASNPAAEKTATFHDLKLGFRYVRHHTYLTRFFLFSALFMFLVAPVAFLTPLQVARSFGEDVWRLTAIEVLFSIGMMLGGGLLSIWGGFRNRVYTMMLATVIVGSFTIALGLVPWFWVYLVLMGVVGISMPLFNTPATVLLQEHVEEAYMGRVFSVMTMISSSAMPAGMLMFGPLGDVIAIEWLLIGTGAGIVLLGVALKRSRVLIDAGWPESTVSETSDPTPESTTD</sequence>
<evidence type="ECO:0000256" key="4">
    <source>
        <dbReference type="ARBA" id="ARBA00022692"/>
    </source>
</evidence>
<gene>
    <name evidence="9" type="ORF">MED297_20342</name>
</gene>
<protein>
    <submittedName>
        <fullName evidence="9">Efflux transporter protein</fullName>
    </submittedName>
</protein>
<feature type="transmembrane region" description="Helical" evidence="7">
    <location>
        <begin position="180"/>
        <end position="199"/>
    </location>
</feature>
<dbReference type="AlphaFoldDB" id="A4B9H3"/>
<evidence type="ECO:0000256" key="7">
    <source>
        <dbReference type="SAM" id="Phobius"/>
    </source>
</evidence>
<comment type="subcellular location">
    <subcellularLocation>
        <location evidence="1">Cell membrane</location>
        <topology evidence="1">Multi-pass membrane protein</topology>
    </subcellularLocation>
</comment>
<dbReference type="STRING" id="314283.MED297_20342"/>
<feature type="transmembrane region" description="Helical" evidence="7">
    <location>
        <begin position="233"/>
        <end position="255"/>
    </location>
</feature>
<evidence type="ECO:0000313" key="9">
    <source>
        <dbReference type="EMBL" id="EAR11274.1"/>
    </source>
</evidence>
<dbReference type="Gene3D" id="1.20.1250.20">
    <property type="entry name" value="MFS general substrate transporter like domains"/>
    <property type="match status" value="1"/>
</dbReference>
<feature type="transmembrane region" description="Helical" evidence="7">
    <location>
        <begin position="52"/>
        <end position="74"/>
    </location>
</feature>
<dbReference type="SUPFAM" id="SSF103473">
    <property type="entry name" value="MFS general substrate transporter"/>
    <property type="match status" value="1"/>
</dbReference>
<keyword evidence="5 7" id="KW-1133">Transmembrane helix</keyword>
<feature type="transmembrane region" description="Helical" evidence="7">
    <location>
        <begin position="324"/>
        <end position="346"/>
    </location>
</feature>
<evidence type="ECO:0000256" key="2">
    <source>
        <dbReference type="ARBA" id="ARBA00022448"/>
    </source>
</evidence>
<feature type="transmembrane region" description="Helical" evidence="7">
    <location>
        <begin position="86"/>
        <end position="107"/>
    </location>
</feature>
<evidence type="ECO:0000256" key="1">
    <source>
        <dbReference type="ARBA" id="ARBA00004651"/>
    </source>
</evidence>
<keyword evidence="3" id="KW-1003">Cell membrane</keyword>
<organism evidence="9 10">
    <name type="scientific">Reinekea blandensis MED297</name>
    <dbReference type="NCBI Taxonomy" id="314283"/>
    <lineage>
        <taxon>Bacteria</taxon>
        <taxon>Pseudomonadati</taxon>
        <taxon>Pseudomonadota</taxon>
        <taxon>Gammaproteobacteria</taxon>
        <taxon>Oceanospirillales</taxon>
        <taxon>Saccharospirillaceae</taxon>
        <taxon>Reinekea</taxon>
    </lineage>
</organism>
<dbReference type="Proteomes" id="UP000005953">
    <property type="component" value="Unassembled WGS sequence"/>
</dbReference>
<feature type="transmembrane region" description="Helical" evidence="7">
    <location>
        <begin position="383"/>
        <end position="404"/>
    </location>
</feature>
<dbReference type="InterPro" id="IPR036259">
    <property type="entry name" value="MFS_trans_sf"/>
</dbReference>
<comment type="caution">
    <text evidence="9">The sequence shown here is derived from an EMBL/GenBank/DDBJ whole genome shotgun (WGS) entry which is preliminary data.</text>
</comment>
<feature type="transmembrane region" description="Helical" evidence="7">
    <location>
        <begin position="21"/>
        <end position="46"/>
    </location>
</feature>
<accession>A4B9H3</accession>
<dbReference type="Pfam" id="PF07690">
    <property type="entry name" value="MFS_1"/>
    <property type="match status" value="1"/>
</dbReference>
<dbReference type="HOGENOM" id="CLU_034180_16_0_6"/>
<feature type="transmembrane region" description="Helical" evidence="7">
    <location>
        <begin position="149"/>
        <end position="174"/>
    </location>
</feature>
<keyword evidence="6 7" id="KW-0472">Membrane</keyword>
<evidence type="ECO:0000259" key="8">
    <source>
        <dbReference type="PROSITE" id="PS50850"/>
    </source>
</evidence>
<evidence type="ECO:0000313" key="10">
    <source>
        <dbReference type="Proteomes" id="UP000005953"/>
    </source>
</evidence>
<name>A4B9H3_9GAMM</name>
<dbReference type="EMBL" id="AAOE01000001">
    <property type="protein sequence ID" value="EAR11274.1"/>
    <property type="molecule type" value="Genomic_DNA"/>
</dbReference>
<feature type="transmembrane region" description="Helical" evidence="7">
    <location>
        <begin position="298"/>
        <end position="318"/>
    </location>
</feature>
<dbReference type="PANTHER" id="PTHR43266">
    <property type="entry name" value="MACROLIDE-EFFLUX PROTEIN"/>
    <property type="match status" value="1"/>
</dbReference>
<evidence type="ECO:0000256" key="6">
    <source>
        <dbReference type="ARBA" id="ARBA00023136"/>
    </source>
</evidence>
<dbReference type="GO" id="GO:0022857">
    <property type="term" value="F:transmembrane transporter activity"/>
    <property type="evidence" value="ECO:0007669"/>
    <property type="project" value="InterPro"/>
</dbReference>
<dbReference type="InterPro" id="IPR020846">
    <property type="entry name" value="MFS_dom"/>
</dbReference>
<reference evidence="9 10" key="1">
    <citation type="submission" date="2006-02" db="EMBL/GenBank/DDBJ databases">
        <authorList>
            <person name="Pinhassi J."/>
            <person name="Pedros-Alio C."/>
            <person name="Ferriera S."/>
            <person name="Johnson J."/>
            <person name="Kravitz S."/>
            <person name="Halpern A."/>
            <person name="Remington K."/>
            <person name="Beeson K."/>
            <person name="Tran B."/>
            <person name="Rogers Y.-H."/>
            <person name="Friedman R."/>
            <person name="Venter J.C."/>
        </authorList>
    </citation>
    <scope>NUCLEOTIDE SEQUENCE [LARGE SCALE GENOMIC DNA]</scope>
    <source>
        <strain evidence="9 10">MED297</strain>
    </source>
</reference>
<proteinExistence type="predicted"/>
<evidence type="ECO:0000256" key="3">
    <source>
        <dbReference type="ARBA" id="ARBA00022475"/>
    </source>
</evidence>
<dbReference type="CDD" id="cd06173">
    <property type="entry name" value="MFS_MefA_like"/>
    <property type="match status" value="1"/>
</dbReference>
<dbReference type="PANTHER" id="PTHR43266:SF10">
    <property type="entry name" value="BACILYSIN EXPORTER BACE-RELATED"/>
    <property type="match status" value="1"/>
</dbReference>
<keyword evidence="2" id="KW-0813">Transport</keyword>
<dbReference type="GO" id="GO:0005886">
    <property type="term" value="C:plasma membrane"/>
    <property type="evidence" value="ECO:0007669"/>
    <property type="project" value="UniProtKB-SubCell"/>
</dbReference>
<evidence type="ECO:0000256" key="5">
    <source>
        <dbReference type="ARBA" id="ARBA00022989"/>
    </source>
</evidence>
<dbReference type="InterPro" id="IPR011701">
    <property type="entry name" value="MFS"/>
</dbReference>